<proteinExistence type="predicted"/>
<reference evidence="1" key="2">
    <citation type="journal article" date="2015" name="Data Brief">
        <title>Shoot transcriptome of the giant reed, Arundo donax.</title>
        <authorList>
            <person name="Barrero R.A."/>
            <person name="Guerrero F.D."/>
            <person name="Moolhuijzen P."/>
            <person name="Goolsby J.A."/>
            <person name="Tidwell J."/>
            <person name="Bellgard S.E."/>
            <person name="Bellgard M.I."/>
        </authorList>
    </citation>
    <scope>NUCLEOTIDE SEQUENCE</scope>
    <source>
        <tissue evidence="1">Shoot tissue taken approximately 20 cm above the soil surface</tissue>
    </source>
</reference>
<accession>A0A0A9GQM6</accession>
<dbReference type="EMBL" id="GBRH01171144">
    <property type="protein sequence ID" value="JAE26752.1"/>
    <property type="molecule type" value="Transcribed_RNA"/>
</dbReference>
<protein>
    <submittedName>
        <fullName evidence="1">Uncharacterized protein</fullName>
    </submittedName>
</protein>
<organism evidence="1">
    <name type="scientific">Arundo donax</name>
    <name type="common">Giant reed</name>
    <name type="synonym">Donax arundinaceus</name>
    <dbReference type="NCBI Taxonomy" id="35708"/>
    <lineage>
        <taxon>Eukaryota</taxon>
        <taxon>Viridiplantae</taxon>
        <taxon>Streptophyta</taxon>
        <taxon>Embryophyta</taxon>
        <taxon>Tracheophyta</taxon>
        <taxon>Spermatophyta</taxon>
        <taxon>Magnoliopsida</taxon>
        <taxon>Liliopsida</taxon>
        <taxon>Poales</taxon>
        <taxon>Poaceae</taxon>
        <taxon>PACMAD clade</taxon>
        <taxon>Arundinoideae</taxon>
        <taxon>Arundineae</taxon>
        <taxon>Arundo</taxon>
    </lineage>
</organism>
<name>A0A0A9GQM6_ARUDO</name>
<reference evidence="1" key="1">
    <citation type="submission" date="2014-09" db="EMBL/GenBank/DDBJ databases">
        <authorList>
            <person name="Magalhaes I.L.F."/>
            <person name="Oliveira U."/>
            <person name="Santos F.R."/>
            <person name="Vidigal T.H.D.A."/>
            <person name="Brescovit A.D."/>
            <person name="Santos A.J."/>
        </authorList>
    </citation>
    <scope>NUCLEOTIDE SEQUENCE</scope>
    <source>
        <tissue evidence="1">Shoot tissue taken approximately 20 cm above the soil surface</tissue>
    </source>
</reference>
<sequence>MTWSQSFPLSAKNTGKHSISIASYIWNSK</sequence>
<evidence type="ECO:0000313" key="1">
    <source>
        <dbReference type="EMBL" id="JAE26752.1"/>
    </source>
</evidence>
<dbReference type="AlphaFoldDB" id="A0A0A9GQM6"/>